<dbReference type="SUPFAM" id="SSF46565">
    <property type="entry name" value="Chaperone J-domain"/>
    <property type="match status" value="1"/>
</dbReference>
<dbReference type="Proteomes" id="UP000324832">
    <property type="component" value="Unassembled WGS sequence"/>
</dbReference>
<feature type="domain" description="J" evidence="1">
    <location>
        <begin position="33"/>
        <end position="106"/>
    </location>
</feature>
<dbReference type="PRINTS" id="PR00625">
    <property type="entry name" value="JDOMAIN"/>
</dbReference>
<dbReference type="Pfam" id="PF00226">
    <property type="entry name" value="DnaJ"/>
    <property type="match status" value="1"/>
</dbReference>
<dbReference type="InterPro" id="IPR018961">
    <property type="entry name" value="DnaJ_homolog_subfam-C_membr-28"/>
</dbReference>
<dbReference type="AlphaFoldDB" id="A0A5E4R7C9"/>
<dbReference type="Pfam" id="PF09350">
    <property type="entry name" value="DJC28_CD"/>
    <property type="match status" value="1"/>
</dbReference>
<evidence type="ECO:0000313" key="2">
    <source>
        <dbReference type="EMBL" id="VVD05897.1"/>
    </source>
</evidence>
<proteinExistence type="predicted"/>
<accession>A0A5E4R7C9</accession>
<dbReference type="PANTHER" id="PTHR39158:SF1">
    <property type="entry name" value="DNAJ HOMOLOG SUBFAMILY C MEMBER 28"/>
    <property type="match status" value="1"/>
</dbReference>
<reference evidence="2 3" key="1">
    <citation type="submission" date="2017-07" db="EMBL/GenBank/DDBJ databases">
        <authorList>
            <person name="Talla V."/>
            <person name="Backstrom N."/>
        </authorList>
    </citation>
    <scope>NUCLEOTIDE SEQUENCE [LARGE SCALE GENOMIC DNA]</scope>
</reference>
<dbReference type="InterPro" id="IPR036869">
    <property type="entry name" value="J_dom_sf"/>
</dbReference>
<keyword evidence="3" id="KW-1185">Reference proteome</keyword>
<dbReference type="EMBL" id="FZQP02007036">
    <property type="protein sequence ID" value="VVD05897.1"/>
    <property type="molecule type" value="Genomic_DNA"/>
</dbReference>
<dbReference type="PROSITE" id="PS50076">
    <property type="entry name" value="DNAJ_2"/>
    <property type="match status" value="1"/>
</dbReference>
<dbReference type="CDD" id="cd06257">
    <property type="entry name" value="DnaJ"/>
    <property type="match status" value="1"/>
</dbReference>
<dbReference type="InterPro" id="IPR052573">
    <property type="entry name" value="DnaJ_C_subfamily_28"/>
</dbReference>
<gene>
    <name evidence="2" type="ORF">LSINAPIS_LOCUS15350</name>
</gene>
<evidence type="ECO:0000313" key="3">
    <source>
        <dbReference type="Proteomes" id="UP000324832"/>
    </source>
</evidence>
<dbReference type="SMART" id="SM00271">
    <property type="entry name" value="DnaJ"/>
    <property type="match status" value="1"/>
</dbReference>
<sequence length="308" mass="35521">MNKYRGPTINLKQYAPYTLRTVYTQSSKKQIEESYKVLNISPDSNQDVIRQAFIELAKKYHPDSQSPDADIDKFVAVEDAFRLLSKHKSVSSKNEEVEKIIFDIKHTAPQHRQYLSFEGVGHGTPFQREKQWHQVRAQKAANNVLEHRVSKAITSENTLIKKESLKKHDIKTKYGLERLVEDLIQESMSKGEFENLSGKGKPLKDQNTNPYVDFTTHKLNESNKDLAKSINTKINTYNLIVPLLNKQKFHVEFDEMCEDILKNGLHSVIKDEDIKKQPTGQALDKDDDIIGVFFKAVSELFTFNPQKR</sequence>
<dbReference type="PANTHER" id="PTHR39158">
    <property type="entry name" value="OS08G0560600 PROTEIN"/>
    <property type="match status" value="1"/>
</dbReference>
<evidence type="ECO:0000259" key="1">
    <source>
        <dbReference type="PROSITE" id="PS50076"/>
    </source>
</evidence>
<organism evidence="2 3">
    <name type="scientific">Leptidea sinapis</name>
    <dbReference type="NCBI Taxonomy" id="189913"/>
    <lineage>
        <taxon>Eukaryota</taxon>
        <taxon>Metazoa</taxon>
        <taxon>Ecdysozoa</taxon>
        <taxon>Arthropoda</taxon>
        <taxon>Hexapoda</taxon>
        <taxon>Insecta</taxon>
        <taxon>Pterygota</taxon>
        <taxon>Neoptera</taxon>
        <taxon>Endopterygota</taxon>
        <taxon>Lepidoptera</taxon>
        <taxon>Glossata</taxon>
        <taxon>Ditrysia</taxon>
        <taxon>Papilionoidea</taxon>
        <taxon>Pieridae</taxon>
        <taxon>Dismorphiinae</taxon>
        <taxon>Leptidea</taxon>
    </lineage>
</organism>
<dbReference type="Gene3D" id="1.10.287.110">
    <property type="entry name" value="DnaJ domain"/>
    <property type="match status" value="1"/>
</dbReference>
<name>A0A5E4R7C9_9NEOP</name>
<dbReference type="InterPro" id="IPR001623">
    <property type="entry name" value="DnaJ_domain"/>
</dbReference>
<protein>
    <recommendedName>
        <fullName evidence="1">J domain-containing protein</fullName>
    </recommendedName>
</protein>